<gene>
    <name evidence="7" type="ORF">HMPREF3222_03397</name>
</gene>
<organism evidence="7 8">
    <name type="scientific">Clostridium perfringens</name>
    <dbReference type="NCBI Taxonomy" id="1502"/>
    <lineage>
        <taxon>Bacteria</taxon>
        <taxon>Bacillati</taxon>
        <taxon>Bacillota</taxon>
        <taxon>Clostridia</taxon>
        <taxon>Eubacteriales</taxon>
        <taxon>Clostridiaceae</taxon>
        <taxon>Clostridium</taxon>
    </lineage>
</organism>
<dbReference type="GO" id="GO:0016787">
    <property type="term" value="F:hydrolase activity"/>
    <property type="evidence" value="ECO:0007669"/>
    <property type="project" value="UniProtKB-KW"/>
</dbReference>
<keyword evidence="1" id="KW-0547">Nucleotide-binding</keyword>
<dbReference type="InterPro" id="IPR054712">
    <property type="entry name" value="Cas3-like_dom"/>
</dbReference>
<dbReference type="SUPFAM" id="SSF52540">
    <property type="entry name" value="P-loop containing nucleoside triphosphate hydrolases"/>
    <property type="match status" value="1"/>
</dbReference>
<evidence type="ECO:0000256" key="2">
    <source>
        <dbReference type="ARBA" id="ARBA00022801"/>
    </source>
</evidence>
<reference evidence="7 8" key="1">
    <citation type="submission" date="2016-01" db="EMBL/GenBank/DDBJ databases">
        <authorList>
            <person name="Oliw E.H."/>
        </authorList>
    </citation>
    <scope>NUCLEOTIDE SEQUENCE [LARGE SCALE GENOMIC DNA]</scope>
    <source>
        <strain evidence="7 8">MJR7757A</strain>
    </source>
</reference>
<feature type="domain" description="CRISPR-associated nuclease/helicase Cas3" evidence="6">
    <location>
        <begin position="24"/>
        <end position="112"/>
    </location>
</feature>
<name>A0A133MCU7_CLOPF</name>
<protein>
    <submittedName>
        <fullName evidence="7">Helicase protein</fullName>
    </submittedName>
</protein>
<keyword evidence="4" id="KW-0067">ATP-binding</keyword>
<evidence type="ECO:0000256" key="3">
    <source>
        <dbReference type="ARBA" id="ARBA00022806"/>
    </source>
</evidence>
<dbReference type="AlphaFoldDB" id="A0A133MCU7"/>
<keyword evidence="3 7" id="KW-0347">Helicase</keyword>
<dbReference type="InterPro" id="IPR027417">
    <property type="entry name" value="P-loop_NTPase"/>
</dbReference>
<keyword evidence="2" id="KW-0378">Hydrolase</keyword>
<evidence type="ECO:0000256" key="5">
    <source>
        <dbReference type="ARBA" id="ARBA00023118"/>
    </source>
</evidence>
<dbReference type="GO" id="GO:0005524">
    <property type="term" value="F:ATP binding"/>
    <property type="evidence" value="ECO:0007669"/>
    <property type="project" value="UniProtKB-KW"/>
</dbReference>
<dbReference type="Gene3D" id="3.40.50.300">
    <property type="entry name" value="P-loop containing nucleotide triphosphate hydrolases"/>
    <property type="match status" value="1"/>
</dbReference>
<proteinExistence type="predicted"/>
<feature type="non-terminal residue" evidence="7">
    <location>
        <position position="1"/>
    </location>
</feature>
<dbReference type="EMBL" id="LRPU01000262">
    <property type="protein sequence ID" value="KXA01828.1"/>
    <property type="molecule type" value="Genomic_DNA"/>
</dbReference>
<keyword evidence="5" id="KW-0051">Antiviral defense</keyword>
<accession>A0A133MCU7</accession>
<evidence type="ECO:0000313" key="7">
    <source>
        <dbReference type="EMBL" id="KXA01828.1"/>
    </source>
</evidence>
<sequence length="316" mass="37134">IEKIKAYDGKKRIVEFISKNSAYKFFEELKIREESEEGFGEIRLLTGDDNSIDREKIINEIKGNKDKKGLDNVTLVATQVIEAGVDIDMDIGFKDSSILDSEEQFLGRINRSCLKEDSKVYFFNLDNAISIYKGDVRKNTSLTIENKDIRNILIEKDFDYYNQLVNEPLLDNTSSYNDNNTELFFNGPVRNLDFKNVEEKMKLIDDDRNDIQVFLAYEIEIENKNTGSVYKIDGEEVWKEYRNLLLNNEMNYAEKMVKLSKVKAKMNYFIYRIRTKQNFNYNDRIGELLYIENGYDFFENGKLNKSIFEKDIGEFI</sequence>
<dbReference type="PATRIC" id="fig|1502.174.peg.3435"/>
<evidence type="ECO:0000256" key="1">
    <source>
        <dbReference type="ARBA" id="ARBA00022741"/>
    </source>
</evidence>
<dbReference type="Pfam" id="PF22590">
    <property type="entry name" value="Cas3-like_C_2"/>
    <property type="match status" value="1"/>
</dbReference>
<dbReference type="Proteomes" id="UP000070646">
    <property type="component" value="Unassembled WGS sequence"/>
</dbReference>
<evidence type="ECO:0000256" key="4">
    <source>
        <dbReference type="ARBA" id="ARBA00022840"/>
    </source>
</evidence>
<evidence type="ECO:0000313" key="8">
    <source>
        <dbReference type="Proteomes" id="UP000070646"/>
    </source>
</evidence>
<dbReference type="GO" id="GO:0004386">
    <property type="term" value="F:helicase activity"/>
    <property type="evidence" value="ECO:0007669"/>
    <property type="project" value="UniProtKB-KW"/>
</dbReference>
<dbReference type="GO" id="GO:0051607">
    <property type="term" value="P:defense response to virus"/>
    <property type="evidence" value="ECO:0007669"/>
    <property type="project" value="UniProtKB-KW"/>
</dbReference>
<evidence type="ECO:0000259" key="6">
    <source>
        <dbReference type="Pfam" id="PF22590"/>
    </source>
</evidence>
<comment type="caution">
    <text evidence="7">The sequence shown here is derived from an EMBL/GenBank/DDBJ whole genome shotgun (WGS) entry which is preliminary data.</text>
</comment>